<evidence type="ECO:0000256" key="11">
    <source>
        <dbReference type="SAM" id="SignalP"/>
    </source>
</evidence>
<dbReference type="InterPro" id="IPR025885">
    <property type="entry name" value="PapC_N"/>
</dbReference>
<dbReference type="Proteomes" id="UP000019439">
    <property type="component" value="Chromosome"/>
</dbReference>
<sequence>MLLRPQIFTLSVLSLALFSRFSFASELNLDFLQGTSVTPSILNTASRYPVGQYYIDVIVNKENIGKAQLNISPEEDKADVLCLSPAWLKAAGVPVRLDNYTSELNASKQCYELSKNPYTHVDFDFGAQSLVFSIPQSYLISKTDPSHWDYGVSAARLKYFGNFSQSSGQKTSAFANTDLIVNLGRWVLASNMNATKNSSGSSEFAARDITLSTAISQLRGDLLLGKSQTRSILFSDFGFYGASLRSNSNMTPWELRGYAPLISGVANSTSRITITQSGYTVYSKVVPPGPYQLDDVRPVGNGDLEVTVEDANGHKTTTLYPVTTLPTLLRPGELEYNMATGRKTNSSNIKDAFSSGENGLFWLGSLGYGFPGTTFNASSILHNKYQAGGLSMTQSLGVFGAFSIGGTLAQARYDHGVRKNGHSANAKYAKSFSDSTDLQLLAYRYQSKGYIEFADFDATDRYARNNKKARYEMRFSQRLGDVNLSLFGWRENYWWLDGNATGGDISFSSTLFSDVSMFLRGSYSKQPYLDKPDYSTSISFSVPFNLGGVRHYSSTGMNYSSHQKMGMTAGVSANPTDRFSYGLNTSLNEKGDRNLSGNVSYGFDAIQTRLMLTQGRHQTSVSGSVSGTALGTPESGVLLTKETGNTLGIVRMPNVAGVRFNRSAPTNRKGYTVVNLSDYTLNRINVDMENVPDDLELQTTSYNVVPTEKAVVYRQFGAKYVQRYILRVKDRNGKILDGGSARTEQGLDAGFIANNGVLLMNLLSAPTWVKVTLDKGSTCRFSMSGIQADANKVQEVRCE</sequence>
<dbReference type="RefSeq" id="WP_025382336.1">
    <property type="nucleotide sequence ID" value="NZ_CABIHS010000012.1"/>
</dbReference>
<dbReference type="Gene3D" id="2.60.40.3110">
    <property type="match status" value="1"/>
</dbReference>
<dbReference type="InterPro" id="IPR042186">
    <property type="entry name" value="FimD_plug_dom"/>
</dbReference>
<feature type="chain" id="PRO_5046885764" evidence="11">
    <location>
        <begin position="25"/>
        <end position="799"/>
    </location>
</feature>
<dbReference type="Gene3D" id="3.10.20.410">
    <property type="match status" value="1"/>
</dbReference>
<dbReference type="PANTHER" id="PTHR30451">
    <property type="entry name" value="OUTER MEMBRANE USHER PROTEIN"/>
    <property type="match status" value="1"/>
</dbReference>
<keyword evidence="14" id="KW-1185">Reference proteome</keyword>
<feature type="signal peptide" evidence="11">
    <location>
        <begin position="1"/>
        <end position="24"/>
    </location>
</feature>
<evidence type="ECO:0000313" key="14">
    <source>
        <dbReference type="Proteomes" id="UP000019439"/>
    </source>
</evidence>
<keyword evidence="3 10" id="KW-0813">Transport</keyword>
<keyword evidence="4" id="KW-1134">Transmembrane beta strand</keyword>
<name>A0ABN4CLD6_9GAMM</name>
<evidence type="ECO:0000256" key="5">
    <source>
        <dbReference type="ARBA" id="ARBA00022558"/>
    </source>
</evidence>
<comment type="subcellular location">
    <subcellularLocation>
        <location evidence="1 10">Cell outer membrane</location>
        <topology evidence="1 10">Multi-pass membrane protein</topology>
    </subcellularLocation>
</comment>
<keyword evidence="6 10" id="KW-0812">Transmembrane</keyword>
<evidence type="ECO:0000256" key="10">
    <source>
        <dbReference type="RuleBase" id="RU003884"/>
    </source>
</evidence>
<evidence type="ECO:0000259" key="12">
    <source>
        <dbReference type="Pfam" id="PF13954"/>
    </source>
</evidence>
<keyword evidence="7 11" id="KW-0732">Signal</keyword>
<evidence type="ECO:0000256" key="8">
    <source>
        <dbReference type="ARBA" id="ARBA00023136"/>
    </source>
</evidence>
<feature type="domain" description="PapC N-terminal" evidence="12">
    <location>
        <begin position="28"/>
        <end position="160"/>
    </location>
</feature>
<dbReference type="Pfam" id="PF13954">
    <property type="entry name" value="PapC_N"/>
    <property type="match status" value="1"/>
</dbReference>
<dbReference type="GeneID" id="96663883"/>
<dbReference type="PANTHER" id="PTHR30451:SF21">
    <property type="entry name" value="FIMBRIAL USHER DOMAIN-CONTAINING PROTEIN YDET-RELATED"/>
    <property type="match status" value="1"/>
</dbReference>
<dbReference type="SUPFAM" id="SSF141729">
    <property type="entry name" value="FimD N-terminal domain-like"/>
    <property type="match status" value="1"/>
</dbReference>
<dbReference type="InterPro" id="IPR018030">
    <property type="entry name" value="Fimbrial_membr_usher_CS"/>
</dbReference>
<protein>
    <submittedName>
        <fullName evidence="13">Fimbrial protein</fullName>
    </submittedName>
</protein>
<evidence type="ECO:0000256" key="1">
    <source>
        <dbReference type="ARBA" id="ARBA00004571"/>
    </source>
</evidence>
<keyword evidence="9 10" id="KW-0998">Cell outer membrane</keyword>
<proteinExistence type="inferred from homology"/>
<organism evidence="13 14">
    <name type="scientific">Yersinia similis</name>
    <dbReference type="NCBI Taxonomy" id="367190"/>
    <lineage>
        <taxon>Bacteria</taxon>
        <taxon>Pseudomonadati</taxon>
        <taxon>Pseudomonadota</taxon>
        <taxon>Gammaproteobacteria</taxon>
        <taxon>Enterobacterales</taxon>
        <taxon>Yersiniaceae</taxon>
        <taxon>Yersinia</taxon>
    </lineage>
</organism>
<dbReference type="InterPro" id="IPR000015">
    <property type="entry name" value="Fimb_usher"/>
</dbReference>
<evidence type="ECO:0000256" key="9">
    <source>
        <dbReference type="ARBA" id="ARBA00023237"/>
    </source>
</evidence>
<keyword evidence="8 10" id="KW-0472">Membrane</keyword>
<dbReference type="EMBL" id="CP007230">
    <property type="protein sequence ID" value="AHK19617.1"/>
    <property type="molecule type" value="Genomic_DNA"/>
</dbReference>
<dbReference type="PROSITE" id="PS01151">
    <property type="entry name" value="FIMBRIAL_USHER"/>
    <property type="match status" value="1"/>
</dbReference>
<dbReference type="Pfam" id="PF00577">
    <property type="entry name" value="Usher"/>
    <property type="match status" value="1"/>
</dbReference>
<gene>
    <name evidence="13" type="ORF">BF17_10115</name>
</gene>
<accession>A0ABN4CLD6</accession>
<evidence type="ECO:0000313" key="13">
    <source>
        <dbReference type="EMBL" id="AHK19617.1"/>
    </source>
</evidence>
<evidence type="ECO:0000256" key="2">
    <source>
        <dbReference type="ARBA" id="ARBA00008064"/>
    </source>
</evidence>
<dbReference type="InterPro" id="IPR037224">
    <property type="entry name" value="PapC_N_sf"/>
</dbReference>
<evidence type="ECO:0000256" key="3">
    <source>
        <dbReference type="ARBA" id="ARBA00022448"/>
    </source>
</evidence>
<dbReference type="Gene3D" id="2.60.40.2610">
    <property type="entry name" value="Outer membrane usher protein FimD, plug domain"/>
    <property type="match status" value="1"/>
</dbReference>
<evidence type="ECO:0000256" key="4">
    <source>
        <dbReference type="ARBA" id="ARBA00022452"/>
    </source>
</evidence>
<evidence type="ECO:0000256" key="7">
    <source>
        <dbReference type="ARBA" id="ARBA00022729"/>
    </source>
</evidence>
<keyword evidence="5 10" id="KW-1029">Fimbrium biogenesis</keyword>
<reference evidence="13 14" key="1">
    <citation type="journal article" date="2014" name="Genome Announc.">
        <title>Genome Sequence of Yersinia similis Y228T, a Member of the Yersinia pseudotuberculosis Complex.</title>
        <authorList>
            <person name="Sprague L.D."/>
            <person name="Neubauer H."/>
        </authorList>
    </citation>
    <scope>NUCLEOTIDE SEQUENCE [LARGE SCALE GENOMIC DNA]</scope>
    <source>
        <strain evidence="13 14">228</strain>
    </source>
</reference>
<evidence type="ECO:0000256" key="6">
    <source>
        <dbReference type="ARBA" id="ARBA00022692"/>
    </source>
</evidence>
<dbReference type="NCBIfam" id="NF011760">
    <property type="entry name" value="PRK15213.1"/>
    <property type="match status" value="1"/>
</dbReference>
<comment type="similarity">
    <text evidence="2 10">Belongs to the fimbrial export usher family.</text>
</comment>